<keyword evidence="3" id="KW-0479">Metal-binding</keyword>
<dbReference type="EMBL" id="JABDJR010000706">
    <property type="protein sequence ID" value="NNF08590.1"/>
    <property type="molecule type" value="Genomic_DNA"/>
</dbReference>
<dbReference type="Pfam" id="PF00848">
    <property type="entry name" value="Ring_hydroxyl_A"/>
    <property type="match status" value="1"/>
</dbReference>
<evidence type="ECO:0000256" key="3">
    <source>
        <dbReference type="ARBA" id="ARBA00022723"/>
    </source>
</evidence>
<evidence type="ECO:0000256" key="2">
    <source>
        <dbReference type="ARBA" id="ARBA00022714"/>
    </source>
</evidence>
<evidence type="ECO:0000256" key="5">
    <source>
        <dbReference type="ARBA" id="ARBA00023004"/>
    </source>
</evidence>
<evidence type="ECO:0000313" key="9">
    <source>
        <dbReference type="Proteomes" id="UP000547674"/>
    </source>
</evidence>
<dbReference type="PANTHER" id="PTHR43756">
    <property type="entry name" value="CHOLINE MONOOXYGENASE, CHLOROPLASTIC"/>
    <property type="match status" value="1"/>
</dbReference>
<dbReference type="PROSITE" id="PS51296">
    <property type="entry name" value="RIESKE"/>
    <property type="match status" value="1"/>
</dbReference>
<dbReference type="Proteomes" id="UP000547674">
    <property type="component" value="Unassembled WGS sequence"/>
</dbReference>
<evidence type="ECO:0000256" key="4">
    <source>
        <dbReference type="ARBA" id="ARBA00023002"/>
    </source>
</evidence>
<dbReference type="GO" id="GO:0051537">
    <property type="term" value="F:2 iron, 2 sulfur cluster binding"/>
    <property type="evidence" value="ECO:0007669"/>
    <property type="project" value="UniProtKB-KW"/>
</dbReference>
<evidence type="ECO:0000259" key="7">
    <source>
        <dbReference type="PROSITE" id="PS51296"/>
    </source>
</evidence>
<dbReference type="PANTHER" id="PTHR43756:SF5">
    <property type="entry name" value="CHOLINE MONOOXYGENASE, CHLOROPLASTIC"/>
    <property type="match status" value="1"/>
</dbReference>
<keyword evidence="2" id="KW-0001">2Fe-2S</keyword>
<name>A0A7Y2ECN1_UNCEI</name>
<dbReference type="InterPro" id="IPR036922">
    <property type="entry name" value="Rieske_2Fe-2S_sf"/>
</dbReference>
<dbReference type="SUPFAM" id="SSF50022">
    <property type="entry name" value="ISP domain"/>
    <property type="match status" value="1"/>
</dbReference>
<gene>
    <name evidence="8" type="ORF">HKN21_17645</name>
</gene>
<dbReference type="InterPro" id="IPR017941">
    <property type="entry name" value="Rieske_2Fe-2S"/>
</dbReference>
<organism evidence="8 9">
    <name type="scientific">Eiseniibacteriota bacterium</name>
    <dbReference type="NCBI Taxonomy" id="2212470"/>
    <lineage>
        <taxon>Bacteria</taxon>
        <taxon>Candidatus Eiseniibacteriota</taxon>
    </lineage>
</organism>
<dbReference type="GO" id="GO:0005506">
    <property type="term" value="F:iron ion binding"/>
    <property type="evidence" value="ECO:0007669"/>
    <property type="project" value="InterPro"/>
</dbReference>
<dbReference type="Gene3D" id="3.90.380.10">
    <property type="entry name" value="Naphthalene 1,2-dioxygenase Alpha Subunit, Chain A, domain 1"/>
    <property type="match status" value="2"/>
</dbReference>
<keyword evidence="4" id="KW-0560">Oxidoreductase</keyword>
<dbReference type="GO" id="GO:0016491">
    <property type="term" value="F:oxidoreductase activity"/>
    <property type="evidence" value="ECO:0007669"/>
    <property type="project" value="UniProtKB-KW"/>
</dbReference>
<dbReference type="InterPro" id="IPR015879">
    <property type="entry name" value="Ring_hydroxy_dOase_asu_C_dom"/>
</dbReference>
<feature type="domain" description="Rieske" evidence="7">
    <location>
        <begin position="39"/>
        <end position="148"/>
    </location>
</feature>
<evidence type="ECO:0000256" key="6">
    <source>
        <dbReference type="ARBA" id="ARBA00023014"/>
    </source>
</evidence>
<sequence>MKEPIISKDIRDAQTLPSRYYTGADVFELSKNALFAGSWQWVTDNASLNNVDLVPVSLLPSFLDEPLLLAKSEDLWRCLSNVCTHRGNLLVDKPCQSKRIQCGYHGRQFDMAGKFVHMPEFEEAKNFPGPADDLPEIPLEWLGPMGFVRVTGDASFEETFKPVIDRLPDYRWDELKLDPDSVKTYELPANWMLYCDNYLEGFHIPYVHPELHKTLDPKGYATEILDRGTLQIGIASAEEEAFPARGNEPPIGAYYFFLFPNLMLNFYPWGLSLNVVQPVAPKHTKIHYRSYVLDASRLGTGAGGALDVVEIQDEHVVAQVQLGVQSRLYDRGRYSPSQETGVHHFHRYLVEHLADLLGL</sequence>
<dbReference type="SUPFAM" id="SSF55961">
    <property type="entry name" value="Bet v1-like"/>
    <property type="match status" value="1"/>
</dbReference>
<dbReference type="InterPro" id="IPR001663">
    <property type="entry name" value="Rng_hydr_dOase-A"/>
</dbReference>
<dbReference type="Gene3D" id="2.102.10.10">
    <property type="entry name" value="Rieske [2Fe-2S] iron-sulphur domain"/>
    <property type="match status" value="1"/>
</dbReference>
<keyword evidence="5" id="KW-0408">Iron</keyword>
<protein>
    <submittedName>
        <fullName evidence="8">Rieske 2Fe-2S domain-containing protein</fullName>
    </submittedName>
</protein>
<accession>A0A7Y2ECN1</accession>
<dbReference type="AlphaFoldDB" id="A0A7Y2ECN1"/>
<evidence type="ECO:0000313" key="8">
    <source>
        <dbReference type="EMBL" id="NNF08590.1"/>
    </source>
</evidence>
<proteinExistence type="predicted"/>
<reference evidence="8 9" key="1">
    <citation type="submission" date="2020-03" db="EMBL/GenBank/DDBJ databases">
        <title>Metabolic flexibility allows generalist bacteria to become dominant in a frequently disturbed ecosystem.</title>
        <authorList>
            <person name="Chen Y.-J."/>
            <person name="Leung P.M."/>
            <person name="Bay S.K."/>
            <person name="Hugenholtz P."/>
            <person name="Kessler A.J."/>
            <person name="Shelley G."/>
            <person name="Waite D.W."/>
            <person name="Cook P.L."/>
            <person name="Greening C."/>
        </authorList>
    </citation>
    <scope>NUCLEOTIDE SEQUENCE [LARGE SCALE GENOMIC DNA]</scope>
    <source>
        <strain evidence="8">SS_bin_28</strain>
    </source>
</reference>
<keyword evidence="6" id="KW-0411">Iron-sulfur</keyword>
<comment type="caution">
    <text evidence="8">The sequence shown here is derived from an EMBL/GenBank/DDBJ whole genome shotgun (WGS) entry which is preliminary data.</text>
</comment>
<evidence type="ECO:0000256" key="1">
    <source>
        <dbReference type="ARBA" id="ARBA00001962"/>
    </source>
</evidence>
<comment type="cofactor">
    <cofactor evidence="1">
        <name>Fe cation</name>
        <dbReference type="ChEBI" id="CHEBI:24875"/>
    </cofactor>
</comment>
<dbReference type="Pfam" id="PF00355">
    <property type="entry name" value="Rieske"/>
    <property type="match status" value="1"/>
</dbReference>